<dbReference type="Pfam" id="PF07963">
    <property type="entry name" value="N_methyl"/>
    <property type="match status" value="1"/>
</dbReference>
<organism evidence="2 3">
    <name type="scientific">Endozoicomonas numazuensis</name>
    <dbReference type="NCBI Taxonomy" id="1137799"/>
    <lineage>
        <taxon>Bacteria</taxon>
        <taxon>Pseudomonadati</taxon>
        <taxon>Pseudomonadota</taxon>
        <taxon>Gammaproteobacteria</taxon>
        <taxon>Oceanospirillales</taxon>
        <taxon>Endozoicomonadaceae</taxon>
        <taxon>Endozoicomonas</taxon>
    </lineage>
</organism>
<dbReference type="AlphaFoldDB" id="A0A081N999"/>
<dbReference type="eggNOG" id="COG4968">
    <property type="taxonomic scope" value="Bacteria"/>
</dbReference>
<keyword evidence="1" id="KW-0472">Membrane</keyword>
<keyword evidence="1" id="KW-1133">Transmembrane helix</keyword>
<dbReference type="RefSeq" id="WP_034841261.1">
    <property type="nucleotide sequence ID" value="NZ_JOKH01000007.1"/>
</dbReference>
<dbReference type="EMBL" id="JOKH01000007">
    <property type="protein sequence ID" value="KEQ15022.1"/>
    <property type="molecule type" value="Genomic_DNA"/>
</dbReference>
<sequence length="134" mass="14490">MSGEKGFTLLEIIIVVAIIGILAAITVPAYNEYVIQSRRSEGISALLTIMQQQERYFTEQLTYTDDLSDLGYTLNGSNEVESENGHYLISAAACSSLTITQCVVLTAAPQGVQASDGDLTLNSRGTRTPLNAWQ</sequence>
<dbReference type="InterPro" id="IPR012902">
    <property type="entry name" value="N_methyl_site"/>
</dbReference>
<dbReference type="SUPFAM" id="SSF54523">
    <property type="entry name" value="Pili subunits"/>
    <property type="match status" value="1"/>
</dbReference>
<protein>
    <recommendedName>
        <fullName evidence="4">Pilus assembly protein PilE</fullName>
    </recommendedName>
</protein>
<evidence type="ECO:0000313" key="2">
    <source>
        <dbReference type="EMBL" id="KEQ15022.1"/>
    </source>
</evidence>
<reference evidence="2 3" key="1">
    <citation type="submission" date="2014-06" db="EMBL/GenBank/DDBJ databases">
        <title>Whole Genome Sequences of Three Symbiotic Endozoicomonas Bacteria.</title>
        <authorList>
            <person name="Neave M.J."/>
            <person name="Apprill A."/>
            <person name="Voolstra C.R."/>
        </authorList>
    </citation>
    <scope>NUCLEOTIDE SEQUENCE [LARGE SCALE GENOMIC DNA]</scope>
    <source>
        <strain evidence="2 3">DSM 25634</strain>
    </source>
</reference>
<dbReference type="InterPro" id="IPR045584">
    <property type="entry name" value="Pilin-like"/>
</dbReference>
<keyword evidence="1" id="KW-0812">Transmembrane</keyword>
<name>A0A081N999_9GAMM</name>
<proteinExistence type="predicted"/>
<dbReference type="Pfam" id="PF16732">
    <property type="entry name" value="ComP_DUS"/>
    <property type="match status" value="1"/>
</dbReference>
<dbReference type="InterPro" id="IPR031982">
    <property type="entry name" value="PilE-like"/>
</dbReference>
<evidence type="ECO:0000256" key="1">
    <source>
        <dbReference type="SAM" id="Phobius"/>
    </source>
</evidence>
<accession>A0A081N999</accession>
<dbReference type="NCBIfam" id="TIGR02532">
    <property type="entry name" value="IV_pilin_GFxxxE"/>
    <property type="match status" value="1"/>
</dbReference>
<feature type="transmembrane region" description="Helical" evidence="1">
    <location>
        <begin position="6"/>
        <end position="30"/>
    </location>
</feature>
<dbReference type="GO" id="GO:0043683">
    <property type="term" value="P:type IV pilus assembly"/>
    <property type="evidence" value="ECO:0007669"/>
    <property type="project" value="InterPro"/>
</dbReference>
<dbReference type="PROSITE" id="PS00409">
    <property type="entry name" value="PROKAR_NTER_METHYL"/>
    <property type="match status" value="1"/>
</dbReference>
<evidence type="ECO:0000313" key="3">
    <source>
        <dbReference type="Proteomes" id="UP000028073"/>
    </source>
</evidence>
<comment type="caution">
    <text evidence="2">The sequence shown here is derived from an EMBL/GenBank/DDBJ whole genome shotgun (WGS) entry which is preliminary data.</text>
</comment>
<dbReference type="OrthoDB" id="5296638at2"/>
<keyword evidence="3" id="KW-1185">Reference proteome</keyword>
<evidence type="ECO:0008006" key="4">
    <source>
        <dbReference type="Google" id="ProtNLM"/>
    </source>
</evidence>
<dbReference type="STRING" id="1137799.GZ78_24380"/>
<dbReference type="Proteomes" id="UP000028073">
    <property type="component" value="Unassembled WGS sequence"/>
</dbReference>
<dbReference type="Gene3D" id="3.30.700.10">
    <property type="entry name" value="Glycoprotein, Type 4 Pilin"/>
    <property type="match status" value="1"/>
</dbReference>
<gene>
    <name evidence="2" type="ORF">GZ78_24380</name>
</gene>